<accession>A0ABR1NCZ3</accession>
<keyword evidence="1" id="KW-1133">Transmembrane helix</keyword>
<protein>
    <submittedName>
        <fullName evidence="3">Uncharacterized protein</fullName>
    </submittedName>
</protein>
<keyword evidence="2" id="KW-0732">Signal</keyword>
<evidence type="ECO:0000256" key="1">
    <source>
        <dbReference type="SAM" id="Phobius"/>
    </source>
</evidence>
<comment type="caution">
    <text evidence="3">The sequence shown here is derived from an EMBL/GenBank/DDBJ whole genome shotgun (WGS) entry which is preliminary data.</text>
</comment>
<feature type="chain" id="PRO_5047168106" evidence="2">
    <location>
        <begin position="33"/>
        <end position="176"/>
    </location>
</feature>
<feature type="signal peptide" evidence="2">
    <location>
        <begin position="1"/>
        <end position="32"/>
    </location>
</feature>
<keyword evidence="4" id="KW-1185">Reference proteome</keyword>
<feature type="transmembrane region" description="Helical" evidence="1">
    <location>
        <begin position="117"/>
        <end position="140"/>
    </location>
</feature>
<feature type="transmembrane region" description="Helical" evidence="1">
    <location>
        <begin position="152"/>
        <end position="171"/>
    </location>
</feature>
<reference evidence="3 4" key="1">
    <citation type="submission" date="2024-04" db="EMBL/GenBank/DDBJ databases">
        <title>Phyllosticta paracitricarpa is synonymous to the EU quarantine fungus P. citricarpa based on phylogenomic analyses.</title>
        <authorList>
            <consortium name="Lawrence Berkeley National Laboratory"/>
            <person name="Van ingen-buijs V.A."/>
            <person name="Van westerhoven A.C."/>
            <person name="Haridas S."/>
            <person name="Skiadas P."/>
            <person name="Martin F."/>
            <person name="Groenewald J.Z."/>
            <person name="Crous P.W."/>
            <person name="Seidl M.F."/>
        </authorList>
    </citation>
    <scope>NUCLEOTIDE SEQUENCE [LARGE SCALE GENOMIC DNA]</scope>
    <source>
        <strain evidence="3 4">CBS 141358</strain>
    </source>
</reference>
<dbReference type="EMBL" id="JBBPBF010000008">
    <property type="protein sequence ID" value="KAK7613058.1"/>
    <property type="molecule type" value="Genomic_DNA"/>
</dbReference>
<organism evidence="3 4">
    <name type="scientific">Phyllosticta paracitricarpa</name>
    <dbReference type="NCBI Taxonomy" id="2016321"/>
    <lineage>
        <taxon>Eukaryota</taxon>
        <taxon>Fungi</taxon>
        <taxon>Dikarya</taxon>
        <taxon>Ascomycota</taxon>
        <taxon>Pezizomycotina</taxon>
        <taxon>Dothideomycetes</taxon>
        <taxon>Dothideomycetes incertae sedis</taxon>
        <taxon>Botryosphaeriales</taxon>
        <taxon>Phyllostictaceae</taxon>
        <taxon>Phyllosticta</taxon>
    </lineage>
</organism>
<name>A0ABR1NCZ3_9PEZI</name>
<gene>
    <name evidence="3" type="ORF">JOL62DRAFT_426803</name>
</gene>
<keyword evidence="1" id="KW-0472">Membrane</keyword>
<dbReference type="Proteomes" id="UP001367316">
    <property type="component" value="Unassembled WGS sequence"/>
</dbReference>
<evidence type="ECO:0000313" key="4">
    <source>
        <dbReference type="Proteomes" id="UP001367316"/>
    </source>
</evidence>
<evidence type="ECO:0000256" key="2">
    <source>
        <dbReference type="SAM" id="SignalP"/>
    </source>
</evidence>
<sequence>MHASIVSTRLSRSLSWCWCWCWCCCGPRGGEYTPPLRQHRCIGAGRSHFGIESPAITTATLSTSSPPTTRLLSHRYSRATAQHTKDPSLASLHRKSFPRLVRALHPSQTGGGGLTDWLVSLLVGWLVACAWTRVVCCFVLTGRKREDGREGLRLRLIIGMVVIVIVIVIVVDAVGE</sequence>
<evidence type="ECO:0000313" key="3">
    <source>
        <dbReference type="EMBL" id="KAK7613058.1"/>
    </source>
</evidence>
<keyword evidence="1" id="KW-0812">Transmembrane</keyword>
<proteinExistence type="predicted"/>